<dbReference type="PANTHER" id="PTHR15837">
    <property type="entry name" value="RAN GUANINE NUCLEOTIDE RELEASE FACTOR"/>
    <property type="match status" value="1"/>
</dbReference>
<dbReference type="SUPFAM" id="SSF55724">
    <property type="entry name" value="Mog1p/PsbP-like"/>
    <property type="match status" value="1"/>
</dbReference>
<dbReference type="Gene3D" id="3.40.1000.10">
    <property type="entry name" value="Mog1/PsbP, alpha/beta/alpha sandwich"/>
    <property type="match status" value="1"/>
</dbReference>
<dbReference type="InterPro" id="IPR016123">
    <property type="entry name" value="Mog1/PsbP_a/b/a-sand"/>
</dbReference>
<dbReference type="VEuPathDB" id="ToxoDB:ENH_00050440"/>
<accession>U6MYY3</accession>
<evidence type="ECO:0000313" key="5">
    <source>
        <dbReference type="Proteomes" id="UP000030754"/>
    </source>
</evidence>
<sequence length="187" mass="20550">MSAPGGDGGWIRSLFGGAMTCDIPEFLDDMSKIMIVPDQQEAFVNDDGSISVIIEVLEHQPVPDTQAAEFFFNDLMAENSSLSSRILDTSIVPKEEPPMQGHALAFLKGEFQVQKKRAARPDHVLVRLAIVRIPEHRADIVISMNERVTETADGHGNHAEIGAAGSLDDAFRLIVESFRILDYGLFT</sequence>
<reference evidence="4" key="2">
    <citation type="submission" date="2013-10" db="EMBL/GenBank/DDBJ databases">
        <authorList>
            <person name="Aslett M."/>
        </authorList>
    </citation>
    <scope>NUCLEOTIDE SEQUENCE [LARGE SCALE GENOMIC DNA]</scope>
    <source>
        <strain evidence="4">Houghton</strain>
    </source>
</reference>
<reference evidence="4" key="1">
    <citation type="submission" date="2013-10" db="EMBL/GenBank/DDBJ databases">
        <title>Genomic analysis of the causative agents of coccidiosis in chickens.</title>
        <authorList>
            <person name="Reid A.J."/>
            <person name="Blake D."/>
            <person name="Billington K."/>
            <person name="Browne H."/>
            <person name="Dunn M."/>
            <person name="Hung S."/>
            <person name="Kawahara F."/>
            <person name="Miranda-Saavedra D."/>
            <person name="Mourier T."/>
            <person name="Nagra H."/>
            <person name="Otto T.D."/>
            <person name="Rawlings N."/>
            <person name="Sanchez A."/>
            <person name="Sanders M."/>
            <person name="Subramaniam C."/>
            <person name="Tay Y."/>
            <person name="Dear P."/>
            <person name="Doerig C."/>
            <person name="Gruber A."/>
            <person name="Parkinson J."/>
            <person name="Shirley M."/>
            <person name="Wan K.L."/>
            <person name="Berriman M."/>
            <person name="Tomley F."/>
            <person name="Pain A."/>
        </authorList>
    </citation>
    <scope>NUCLEOTIDE SEQUENCE [LARGE SCALE GENOMIC DNA]</scope>
    <source>
        <strain evidence="4">Houghton</strain>
    </source>
</reference>
<dbReference type="GO" id="GO:0005085">
    <property type="term" value="F:guanyl-nucleotide exchange factor activity"/>
    <property type="evidence" value="ECO:0007669"/>
    <property type="project" value="TreeGrafter"/>
</dbReference>
<dbReference type="RefSeq" id="XP_013436720.1">
    <property type="nucleotide sequence ID" value="XM_013581266.1"/>
</dbReference>
<dbReference type="GO" id="GO:0006606">
    <property type="term" value="P:protein import into nucleus"/>
    <property type="evidence" value="ECO:0007669"/>
    <property type="project" value="TreeGrafter"/>
</dbReference>
<dbReference type="AlphaFoldDB" id="U6MYY3"/>
<dbReference type="InterPro" id="IPR007681">
    <property type="entry name" value="Mog1"/>
</dbReference>
<proteinExistence type="inferred from homology"/>
<dbReference type="PANTHER" id="PTHR15837:SF0">
    <property type="entry name" value="RAN GUANINE NUCLEOTIDE RELEASE FACTOR"/>
    <property type="match status" value="1"/>
</dbReference>
<organism evidence="4 5">
    <name type="scientific">Eimeria necatrix</name>
    <dbReference type="NCBI Taxonomy" id="51315"/>
    <lineage>
        <taxon>Eukaryota</taxon>
        <taxon>Sar</taxon>
        <taxon>Alveolata</taxon>
        <taxon>Apicomplexa</taxon>
        <taxon>Conoidasida</taxon>
        <taxon>Coccidia</taxon>
        <taxon>Eucoccidiorida</taxon>
        <taxon>Eimeriorina</taxon>
        <taxon>Eimeriidae</taxon>
        <taxon>Eimeria</taxon>
    </lineage>
</organism>
<evidence type="ECO:0000256" key="2">
    <source>
        <dbReference type="ARBA" id="ARBA00022448"/>
    </source>
</evidence>
<gene>
    <name evidence="4" type="ORF">ENH_00050440</name>
</gene>
<dbReference type="Pfam" id="PF04603">
    <property type="entry name" value="Mog1"/>
    <property type="match status" value="1"/>
</dbReference>
<dbReference type="Proteomes" id="UP000030754">
    <property type="component" value="Unassembled WGS sequence"/>
</dbReference>
<name>U6MYY3_9EIME</name>
<dbReference type="OrthoDB" id="10255285at2759"/>
<keyword evidence="2" id="KW-0813">Transport</keyword>
<evidence type="ECO:0000313" key="4">
    <source>
        <dbReference type="EMBL" id="CDJ68253.1"/>
    </source>
</evidence>
<keyword evidence="5" id="KW-1185">Reference proteome</keyword>
<dbReference type="GO" id="GO:0005634">
    <property type="term" value="C:nucleus"/>
    <property type="evidence" value="ECO:0007669"/>
    <property type="project" value="TreeGrafter"/>
</dbReference>
<protein>
    <submittedName>
        <fullName evidence="4">Mog1 protein, putative</fullName>
    </submittedName>
</protein>
<dbReference type="GeneID" id="25475192"/>
<evidence type="ECO:0000256" key="3">
    <source>
        <dbReference type="ARBA" id="ARBA00022927"/>
    </source>
</evidence>
<keyword evidence="3" id="KW-0653">Protein transport</keyword>
<dbReference type="EMBL" id="HG725520">
    <property type="protein sequence ID" value="CDJ68253.1"/>
    <property type="molecule type" value="Genomic_DNA"/>
</dbReference>
<evidence type="ECO:0000256" key="1">
    <source>
        <dbReference type="ARBA" id="ARBA00010307"/>
    </source>
</evidence>
<dbReference type="GO" id="GO:0031267">
    <property type="term" value="F:small GTPase binding"/>
    <property type="evidence" value="ECO:0007669"/>
    <property type="project" value="TreeGrafter"/>
</dbReference>
<comment type="similarity">
    <text evidence="1">Belongs to the MOG1 family.</text>
</comment>